<organism evidence="1 2">
    <name type="scientific">Henosepilachna vigintioctopunctata</name>
    <dbReference type="NCBI Taxonomy" id="420089"/>
    <lineage>
        <taxon>Eukaryota</taxon>
        <taxon>Metazoa</taxon>
        <taxon>Ecdysozoa</taxon>
        <taxon>Arthropoda</taxon>
        <taxon>Hexapoda</taxon>
        <taxon>Insecta</taxon>
        <taxon>Pterygota</taxon>
        <taxon>Neoptera</taxon>
        <taxon>Endopterygota</taxon>
        <taxon>Coleoptera</taxon>
        <taxon>Polyphaga</taxon>
        <taxon>Cucujiformia</taxon>
        <taxon>Coccinelloidea</taxon>
        <taxon>Coccinellidae</taxon>
        <taxon>Epilachninae</taxon>
        <taxon>Epilachnini</taxon>
        <taxon>Henosepilachna</taxon>
    </lineage>
</organism>
<proteinExistence type="predicted"/>
<dbReference type="Proteomes" id="UP001431783">
    <property type="component" value="Unassembled WGS sequence"/>
</dbReference>
<dbReference type="EMBL" id="JARQZJ010000122">
    <property type="protein sequence ID" value="KAK9889449.1"/>
    <property type="molecule type" value="Genomic_DNA"/>
</dbReference>
<accession>A0AAW1V8H7</accession>
<sequence length="576" mass="65102">MAPQCLQIFPFFKKKIAESGLVIDEDLEHMKDALNIKEETAGKINKQLIILGTVIFGLFCSFQRERPGTIIAAGAVLALPVVSKYAFSVYNSWRMNALKKNLEDLLDEFKNLSRIHTEVLDFLECFERYMLSTDKKTFSSSSEDSVLELAKTAFGFQIPITKLMKNIIRELSMELKNYLLDLEEFDRATSVALDYLTIKEAIYNASFIEGQVVLLRSHLLISIYLMCSTKTNPEVFIKIMVGNVPELVTYIRKGIFKVKENLEAIRFPKISPTLNLSSFGNIIQKRYVPILPRIRRNLTKINDNTCCTIFKLQTLLVTLDNMQSEQQMNKLEQEVSNVAKELFQCYISTTDFAKMLGILNGNKVPEFDSKDTVGINTSEETISVINYDEENQEPLTGAEVVFHQFTSNVNDDDTEDEEGDETATAEQRAISIYRKAMKQEGQTELMIELQQSVEFKKRQLRYKTIVTSTPTELGFPTSATSLSSQTQDLSYIAPEKKDKCISAGNSASVETSCSSYRTVSKEDLVAEDPLKHTVLFVPPPPPLPEPPTAITERSTLQASLEDALAKFGKTEYETYE</sequence>
<keyword evidence="2" id="KW-1185">Reference proteome</keyword>
<protein>
    <submittedName>
        <fullName evidence="1">Uncharacterized protein</fullName>
    </submittedName>
</protein>
<evidence type="ECO:0000313" key="2">
    <source>
        <dbReference type="Proteomes" id="UP001431783"/>
    </source>
</evidence>
<name>A0AAW1V8H7_9CUCU</name>
<evidence type="ECO:0000313" key="1">
    <source>
        <dbReference type="EMBL" id="KAK9889449.1"/>
    </source>
</evidence>
<gene>
    <name evidence="1" type="ORF">WA026_004717</name>
</gene>
<dbReference type="AlphaFoldDB" id="A0AAW1V8H7"/>
<reference evidence="1 2" key="1">
    <citation type="submission" date="2023-03" db="EMBL/GenBank/DDBJ databases">
        <title>Genome insight into feeding habits of ladybird beetles.</title>
        <authorList>
            <person name="Li H.-S."/>
            <person name="Huang Y.-H."/>
            <person name="Pang H."/>
        </authorList>
    </citation>
    <scope>NUCLEOTIDE SEQUENCE [LARGE SCALE GENOMIC DNA]</scope>
    <source>
        <strain evidence="1">SYSU_2023b</strain>
        <tissue evidence="1">Whole body</tissue>
    </source>
</reference>
<comment type="caution">
    <text evidence="1">The sequence shown here is derived from an EMBL/GenBank/DDBJ whole genome shotgun (WGS) entry which is preliminary data.</text>
</comment>